<dbReference type="GO" id="GO:1901259">
    <property type="term" value="P:chloroplast rRNA processing"/>
    <property type="evidence" value="ECO:0007669"/>
    <property type="project" value="EnsemblPlants"/>
</dbReference>
<evidence type="ECO:0000256" key="4">
    <source>
        <dbReference type="ARBA" id="ARBA00022723"/>
    </source>
</evidence>
<dbReference type="GO" id="GO:0009507">
    <property type="term" value="C:chloroplast"/>
    <property type="evidence" value="ECO:0007669"/>
    <property type="project" value="EnsemblPlants"/>
</dbReference>
<dbReference type="eggNOG" id="ENOG502QUN8">
    <property type="taxonomic scope" value="Eukaryota"/>
</dbReference>
<sequence length="591" mass="65567">MLLRASPLLRASHLPFLSGIHMALALHLPLYPNYKTSTSSRSSSHLVSVCQTNCYDRISGKINFSQFVRNFYALSGSYNKVRAPCGRIFCGQREYRKVRRRVPKRKIKELELNVSICIEEELPDDPEVLSIAEMLRLNVPKALKFALNNLKDSEYKTRDNSIDDVGLFDSVELSVLLCNDDFICKLNKEWRDEDHATDVLSMSQHVPELKLPILMLGDIVISVETAARQAEERGHTLLDEIRILLVHGLLHLLGFDHEISEEAEVEMEKEEELLLTSLEWRGKGLIQSAIDAQTNSDSAAVVSDDRKKEGSLRFYRPRFSYIFCDMDGTLLNSKSQITPTTVKALKEVLSRGVKVVIATGKARPAVISILEKAGLAGKDGAVSEFSPGVFLQGLLVYGRQGKEIYRRNLDQDVCKEACLYSLEKKVPLIAFGEGRCLTLFDHPLTDALHTVYHEPKAEVMPSVENLLAAAEIQKLLFLDTAEGVSHILRPHWSEAAGEHASVVQAVPDMLEIVPRGTSKGSGVRMLLNHLGVSAEEVMAIGDGENDIEMLELASLGIALSNGSEKTKAVANLIGPSNDEDGVAEVIYRYAF</sequence>
<dbReference type="Gene3D" id="3.30.1240.10">
    <property type="match status" value="1"/>
</dbReference>
<dbReference type="GO" id="GO:0004521">
    <property type="term" value="F:RNA endonuclease activity"/>
    <property type="evidence" value="ECO:0000318"/>
    <property type="project" value="GO_Central"/>
</dbReference>
<evidence type="ECO:0000256" key="2">
    <source>
        <dbReference type="ARBA" id="ARBA00010875"/>
    </source>
</evidence>
<dbReference type="Gramene" id="KGN60311">
    <property type="protein sequence ID" value="KGN60311"/>
    <property type="gene ID" value="Csa_3G895080"/>
</dbReference>
<dbReference type="PROSITE" id="PS01228">
    <property type="entry name" value="COF_1"/>
    <property type="match status" value="1"/>
</dbReference>
<dbReference type="InterPro" id="IPR023214">
    <property type="entry name" value="HAD_sf"/>
</dbReference>
<reference evidence="8 9" key="1">
    <citation type="journal article" date="2009" name="Nat. Genet.">
        <title>The genome of the cucumber, Cucumis sativus L.</title>
        <authorList>
            <person name="Huang S."/>
            <person name="Li R."/>
            <person name="Zhang Z."/>
            <person name="Li L."/>
            <person name="Gu X."/>
            <person name="Fan W."/>
            <person name="Lucas W.J."/>
            <person name="Wang X."/>
            <person name="Xie B."/>
            <person name="Ni P."/>
            <person name="Ren Y."/>
            <person name="Zhu H."/>
            <person name="Li J."/>
            <person name="Lin K."/>
            <person name="Jin W."/>
            <person name="Fei Z."/>
            <person name="Li G."/>
            <person name="Staub J."/>
            <person name="Kilian A."/>
            <person name="van der Vossen E.A."/>
            <person name="Wu Y."/>
            <person name="Guo J."/>
            <person name="He J."/>
            <person name="Jia Z."/>
            <person name="Ren Y."/>
            <person name="Tian G."/>
            <person name="Lu Y."/>
            <person name="Ruan J."/>
            <person name="Qian W."/>
            <person name="Wang M."/>
            <person name="Huang Q."/>
            <person name="Li B."/>
            <person name="Xuan Z."/>
            <person name="Cao J."/>
            <person name="Asan"/>
            <person name="Wu Z."/>
            <person name="Zhang J."/>
            <person name="Cai Q."/>
            <person name="Bai Y."/>
            <person name="Zhao B."/>
            <person name="Han Y."/>
            <person name="Li Y."/>
            <person name="Li X."/>
            <person name="Wang S."/>
            <person name="Shi Q."/>
            <person name="Liu S."/>
            <person name="Cho W.K."/>
            <person name="Kim J.Y."/>
            <person name="Xu Y."/>
            <person name="Heller-Uszynska K."/>
            <person name="Miao H."/>
            <person name="Cheng Z."/>
            <person name="Zhang S."/>
            <person name="Wu J."/>
            <person name="Yang Y."/>
            <person name="Kang H."/>
            <person name="Li M."/>
            <person name="Liang H."/>
            <person name="Ren X."/>
            <person name="Shi Z."/>
            <person name="Wen M."/>
            <person name="Jian M."/>
            <person name="Yang H."/>
            <person name="Zhang G."/>
            <person name="Yang Z."/>
            <person name="Chen R."/>
            <person name="Liu S."/>
            <person name="Li J."/>
            <person name="Ma L."/>
            <person name="Liu H."/>
            <person name="Zhou Y."/>
            <person name="Zhao J."/>
            <person name="Fang X."/>
            <person name="Li G."/>
            <person name="Fang L."/>
            <person name="Li Y."/>
            <person name="Liu D."/>
            <person name="Zheng H."/>
            <person name="Zhang Y."/>
            <person name="Qin N."/>
            <person name="Li Z."/>
            <person name="Yang G."/>
            <person name="Yang S."/>
            <person name="Bolund L."/>
            <person name="Kristiansen K."/>
            <person name="Zheng H."/>
            <person name="Li S."/>
            <person name="Zhang X."/>
            <person name="Yang H."/>
            <person name="Wang J."/>
            <person name="Sun R."/>
            <person name="Zhang B."/>
            <person name="Jiang S."/>
            <person name="Wang J."/>
            <person name="Du Y."/>
            <person name="Li S."/>
        </authorList>
    </citation>
    <scope>NUCLEOTIDE SEQUENCE [LARGE SCALE GENOMIC DNA]</scope>
    <source>
        <strain evidence="9">cv. 9930</strain>
    </source>
</reference>
<evidence type="ECO:0000256" key="5">
    <source>
        <dbReference type="ARBA" id="ARBA00022759"/>
    </source>
</evidence>
<dbReference type="STRING" id="3659.A0A0A0LJV1"/>
<dbReference type="OMA" id="KMRKRAP"/>
<dbReference type="SUPFAM" id="SSF56784">
    <property type="entry name" value="HAD-like"/>
    <property type="match status" value="1"/>
</dbReference>
<comment type="similarity">
    <text evidence="2">Belongs to the endoribonuclease YbeY family.</text>
</comment>
<evidence type="ECO:0000256" key="1">
    <source>
        <dbReference type="ARBA" id="ARBA00001947"/>
    </source>
</evidence>
<keyword evidence="3" id="KW-0540">Nuclease</keyword>
<name>A0A0A0LJV1_CUCSA</name>
<keyword evidence="7" id="KW-0862">Zinc</keyword>
<dbReference type="NCBIfam" id="TIGR01484">
    <property type="entry name" value="HAD-SF-IIB"/>
    <property type="match status" value="1"/>
</dbReference>
<dbReference type="Proteomes" id="UP000029981">
    <property type="component" value="Chromosome 3"/>
</dbReference>
<reference evidence="8 9" key="3">
    <citation type="journal article" date="2010" name="BMC Genomics">
        <title>Transcriptome sequencing and comparative analysis of cucumber flowers with different sex types.</title>
        <authorList>
            <person name="Guo S."/>
            <person name="Zheng Y."/>
            <person name="Joung J.G."/>
            <person name="Liu S."/>
            <person name="Zhang Z."/>
            <person name="Crasta O.R."/>
            <person name="Sobral B.W."/>
            <person name="Xu Y."/>
            <person name="Huang S."/>
            <person name="Fei Z."/>
        </authorList>
    </citation>
    <scope>NUCLEOTIDE SEQUENCE [LARGE SCALE GENOMIC DNA]</scope>
    <source>
        <strain evidence="9">cv. 9930</strain>
    </source>
</reference>
<keyword evidence="6" id="KW-0378">Hydrolase</keyword>
<dbReference type="CDD" id="cd07516">
    <property type="entry name" value="HAD_Pase"/>
    <property type="match status" value="1"/>
</dbReference>
<evidence type="ECO:0000256" key="7">
    <source>
        <dbReference type="ARBA" id="ARBA00022833"/>
    </source>
</evidence>
<dbReference type="InterPro" id="IPR006379">
    <property type="entry name" value="HAD-SF_hydro_IIB"/>
</dbReference>
<protein>
    <submittedName>
        <fullName evidence="8">Uncharacterized protein</fullName>
    </submittedName>
</protein>
<dbReference type="SUPFAM" id="SSF55486">
    <property type="entry name" value="Metalloproteases ('zincins'), catalytic domain"/>
    <property type="match status" value="1"/>
</dbReference>
<comment type="cofactor">
    <cofactor evidence="1">
        <name>Zn(2+)</name>
        <dbReference type="ChEBI" id="CHEBI:29105"/>
    </cofactor>
</comment>
<dbReference type="InterPro" id="IPR023091">
    <property type="entry name" value="MetalPrtase_cat_dom_sf_prd"/>
</dbReference>
<keyword evidence="9" id="KW-1185">Reference proteome</keyword>
<dbReference type="InterPro" id="IPR002036">
    <property type="entry name" value="YbeY"/>
</dbReference>
<dbReference type="EMBL" id="CM002924">
    <property type="protein sequence ID" value="KGN60311.1"/>
    <property type="molecule type" value="Genomic_DNA"/>
</dbReference>
<keyword evidence="4" id="KW-0479">Metal-binding</keyword>
<dbReference type="PROSITE" id="PS01229">
    <property type="entry name" value="COF_2"/>
    <property type="match status" value="1"/>
</dbReference>
<reference evidence="8 9" key="4">
    <citation type="journal article" date="2011" name="BMC Genomics">
        <title>RNA-Seq improves annotation of protein-coding genes in the cucumber genome.</title>
        <authorList>
            <person name="Li Z."/>
            <person name="Zhang Z."/>
            <person name="Yan P."/>
            <person name="Huang S."/>
            <person name="Fei Z."/>
            <person name="Lin K."/>
        </authorList>
    </citation>
    <scope>NUCLEOTIDE SEQUENCE [LARGE SCALE GENOMIC DNA]</scope>
    <source>
        <strain evidence="9">cv. 9930</strain>
    </source>
</reference>
<dbReference type="HAMAP" id="MF_00009">
    <property type="entry name" value="Endoribonucl_YbeY"/>
    <property type="match status" value="1"/>
</dbReference>
<dbReference type="PANTHER" id="PTHR46986">
    <property type="entry name" value="ENDORIBONUCLEASE YBEY, CHLOROPLASTIC"/>
    <property type="match status" value="1"/>
</dbReference>
<evidence type="ECO:0000256" key="3">
    <source>
        <dbReference type="ARBA" id="ARBA00022722"/>
    </source>
</evidence>
<keyword evidence="5" id="KW-0255">Endonuclease</keyword>
<dbReference type="Pfam" id="PF02130">
    <property type="entry name" value="YbeY"/>
    <property type="match status" value="1"/>
</dbReference>
<dbReference type="Gene3D" id="3.40.50.1000">
    <property type="entry name" value="HAD superfamily/HAD-like"/>
    <property type="match status" value="1"/>
</dbReference>
<dbReference type="GO" id="GO:0009658">
    <property type="term" value="P:chloroplast organization"/>
    <property type="evidence" value="ECO:0007669"/>
    <property type="project" value="EnsemblPlants"/>
</dbReference>
<accession>A0A0A0LJV1</accession>
<dbReference type="Pfam" id="PF08282">
    <property type="entry name" value="Hydrolase_3"/>
    <property type="match status" value="1"/>
</dbReference>
<dbReference type="InterPro" id="IPR020549">
    <property type="entry name" value="YbeY_CS"/>
</dbReference>
<dbReference type="SFLD" id="SFLDG01140">
    <property type="entry name" value="C2.B:_Phosphomannomutase_and_P"/>
    <property type="match status" value="1"/>
</dbReference>
<dbReference type="KEGG" id="csv:101219624"/>
<dbReference type="OrthoDB" id="27226at2759"/>
<evidence type="ECO:0000313" key="9">
    <source>
        <dbReference type="Proteomes" id="UP000029981"/>
    </source>
</evidence>
<dbReference type="PROSITE" id="PS01306">
    <property type="entry name" value="UPF0054"/>
    <property type="match status" value="1"/>
</dbReference>
<dbReference type="AlphaFoldDB" id="A0A0A0LJV1"/>
<dbReference type="GO" id="GO:0046872">
    <property type="term" value="F:metal ion binding"/>
    <property type="evidence" value="ECO:0007669"/>
    <property type="project" value="UniProtKB-KW"/>
</dbReference>
<proteinExistence type="inferred from homology"/>
<evidence type="ECO:0000313" key="8">
    <source>
        <dbReference type="EMBL" id="KGN60311.1"/>
    </source>
</evidence>
<reference evidence="8 9" key="2">
    <citation type="journal article" date="2009" name="PLoS ONE">
        <title>An integrated genetic and cytogenetic map of the cucumber genome.</title>
        <authorList>
            <person name="Ren Y."/>
            <person name="Zhang Z."/>
            <person name="Liu J."/>
            <person name="Staub J.E."/>
            <person name="Han Y."/>
            <person name="Cheng Z."/>
            <person name="Li X."/>
            <person name="Lu J."/>
            <person name="Miao H."/>
            <person name="Kang H."/>
            <person name="Xie B."/>
            <person name="Gu X."/>
            <person name="Wang X."/>
            <person name="Du Y."/>
            <person name="Jin W."/>
            <person name="Huang S."/>
        </authorList>
    </citation>
    <scope>NUCLEOTIDE SEQUENCE [LARGE SCALE GENOMIC DNA]</scope>
    <source>
        <strain evidence="9">cv. 9930</strain>
    </source>
</reference>
<dbReference type="PANTHER" id="PTHR46986:SF1">
    <property type="entry name" value="ENDORIBONUCLEASE YBEY, CHLOROPLASTIC"/>
    <property type="match status" value="1"/>
</dbReference>
<gene>
    <name evidence="8" type="ORF">Csa_3G895080</name>
</gene>
<dbReference type="Gene3D" id="3.40.390.30">
    <property type="entry name" value="Metalloproteases ('zincins'), catalytic domain"/>
    <property type="match status" value="1"/>
</dbReference>
<evidence type="ECO:0000256" key="6">
    <source>
        <dbReference type="ARBA" id="ARBA00022801"/>
    </source>
</evidence>
<dbReference type="NCBIfam" id="TIGR00043">
    <property type="entry name" value="rRNA maturation RNase YbeY"/>
    <property type="match status" value="1"/>
</dbReference>
<dbReference type="InterPro" id="IPR036412">
    <property type="entry name" value="HAD-like_sf"/>
</dbReference>
<dbReference type="GO" id="GO:0004222">
    <property type="term" value="F:metalloendopeptidase activity"/>
    <property type="evidence" value="ECO:0007669"/>
    <property type="project" value="InterPro"/>
</dbReference>
<organism evidence="8 9">
    <name type="scientific">Cucumis sativus</name>
    <name type="common">Cucumber</name>
    <dbReference type="NCBI Taxonomy" id="3659"/>
    <lineage>
        <taxon>Eukaryota</taxon>
        <taxon>Viridiplantae</taxon>
        <taxon>Streptophyta</taxon>
        <taxon>Embryophyta</taxon>
        <taxon>Tracheophyta</taxon>
        <taxon>Spermatophyta</taxon>
        <taxon>Magnoliopsida</taxon>
        <taxon>eudicotyledons</taxon>
        <taxon>Gunneridae</taxon>
        <taxon>Pentapetalae</taxon>
        <taxon>rosids</taxon>
        <taxon>fabids</taxon>
        <taxon>Cucurbitales</taxon>
        <taxon>Cucurbitaceae</taxon>
        <taxon>Benincaseae</taxon>
        <taxon>Cucumis</taxon>
    </lineage>
</organism>
<dbReference type="NCBIfam" id="TIGR00099">
    <property type="entry name" value="Cof-subfamily"/>
    <property type="match status" value="1"/>
</dbReference>
<dbReference type="InterPro" id="IPR000150">
    <property type="entry name" value="Cof"/>
</dbReference>
<dbReference type="SFLD" id="SFLDS00003">
    <property type="entry name" value="Haloacid_Dehalogenase"/>
    <property type="match status" value="1"/>
</dbReference>